<dbReference type="Proteomes" id="UP000288716">
    <property type="component" value="Unassembled WGS sequence"/>
</dbReference>
<dbReference type="EMBL" id="NCKV01005931">
    <property type="protein sequence ID" value="RWS23752.1"/>
    <property type="molecule type" value="Genomic_DNA"/>
</dbReference>
<keyword evidence="3" id="KW-1185">Reference proteome</keyword>
<accession>A0A443S8A6</accession>
<dbReference type="InterPro" id="IPR008266">
    <property type="entry name" value="Tyr_kinase_AS"/>
</dbReference>
<feature type="domain" description="Protein kinase" evidence="1">
    <location>
        <begin position="20"/>
        <end position="172"/>
    </location>
</feature>
<dbReference type="PROSITE" id="PS50011">
    <property type="entry name" value="PROTEIN_KINASE_DOM"/>
    <property type="match status" value="1"/>
</dbReference>
<evidence type="ECO:0000259" key="1">
    <source>
        <dbReference type="PROSITE" id="PS50011"/>
    </source>
</evidence>
<dbReference type="InterPro" id="IPR000719">
    <property type="entry name" value="Prot_kinase_dom"/>
</dbReference>
<proteinExistence type="predicted"/>
<dbReference type="InterPro" id="IPR011009">
    <property type="entry name" value="Kinase-like_dom_sf"/>
</dbReference>
<protein>
    <recommendedName>
        <fullName evidence="1">Protein kinase domain-containing protein</fullName>
    </recommendedName>
</protein>
<dbReference type="PROSITE" id="PS00109">
    <property type="entry name" value="PROTEIN_KINASE_TYR"/>
    <property type="match status" value="1"/>
</dbReference>
<dbReference type="OrthoDB" id="346907at2759"/>
<dbReference type="Gene3D" id="1.10.510.10">
    <property type="entry name" value="Transferase(Phosphotransferase) domain 1"/>
    <property type="match status" value="1"/>
</dbReference>
<evidence type="ECO:0000313" key="3">
    <source>
        <dbReference type="Proteomes" id="UP000288716"/>
    </source>
</evidence>
<dbReference type="GO" id="GO:0004672">
    <property type="term" value="F:protein kinase activity"/>
    <property type="evidence" value="ECO:0007669"/>
    <property type="project" value="InterPro"/>
</dbReference>
<dbReference type="VEuPathDB" id="VectorBase:LDEU008288"/>
<dbReference type="AlphaFoldDB" id="A0A443S8A6"/>
<sequence>MSSIYKEILNQKQTTEVGNNKLLHELGFGKFGIHHSSSINDVPHQISQKSYSQHKNRVRDNYEVINKLHHKNIDHSDVKESIEIFKASNNSPNTSRNSKPTIDWNRRCLKQVIIEYSTANFEYRLLIIRQIVEAINYLHYNKYYHGDIRPENIFLYENNVEKIVNEIYAKQK</sequence>
<organism evidence="2 3">
    <name type="scientific">Leptotrombidium deliense</name>
    <dbReference type="NCBI Taxonomy" id="299467"/>
    <lineage>
        <taxon>Eukaryota</taxon>
        <taxon>Metazoa</taxon>
        <taxon>Ecdysozoa</taxon>
        <taxon>Arthropoda</taxon>
        <taxon>Chelicerata</taxon>
        <taxon>Arachnida</taxon>
        <taxon>Acari</taxon>
        <taxon>Acariformes</taxon>
        <taxon>Trombidiformes</taxon>
        <taxon>Prostigmata</taxon>
        <taxon>Anystina</taxon>
        <taxon>Parasitengona</taxon>
        <taxon>Trombiculoidea</taxon>
        <taxon>Trombiculidae</taxon>
        <taxon>Leptotrombidium</taxon>
    </lineage>
</organism>
<reference evidence="2 3" key="1">
    <citation type="journal article" date="2018" name="Gigascience">
        <title>Genomes of trombidid mites reveal novel predicted allergens and laterally-transferred genes associated with secondary metabolism.</title>
        <authorList>
            <person name="Dong X."/>
            <person name="Chaisiri K."/>
            <person name="Xia D."/>
            <person name="Armstrong S.D."/>
            <person name="Fang Y."/>
            <person name="Donnelly M.J."/>
            <person name="Kadowaki T."/>
            <person name="McGarry J.W."/>
            <person name="Darby A.C."/>
            <person name="Makepeace B.L."/>
        </authorList>
    </citation>
    <scope>NUCLEOTIDE SEQUENCE [LARGE SCALE GENOMIC DNA]</scope>
    <source>
        <strain evidence="2">UoL-UT</strain>
    </source>
</reference>
<evidence type="ECO:0000313" key="2">
    <source>
        <dbReference type="EMBL" id="RWS23752.1"/>
    </source>
</evidence>
<comment type="caution">
    <text evidence="2">The sequence shown here is derived from an EMBL/GenBank/DDBJ whole genome shotgun (WGS) entry which is preliminary data.</text>
</comment>
<dbReference type="SUPFAM" id="SSF56112">
    <property type="entry name" value="Protein kinase-like (PK-like)"/>
    <property type="match status" value="1"/>
</dbReference>
<dbReference type="GO" id="GO:0005524">
    <property type="term" value="F:ATP binding"/>
    <property type="evidence" value="ECO:0007669"/>
    <property type="project" value="InterPro"/>
</dbReference>
<gene>
    <name evidence="2" type="ORF">B4U80_14881</name>
</gene>
<name>A0A443S8A6_9ACAR</name>